<evidence type="ECO:0000313" key="2">
    <source>
        <dbReference type="EMBL" id="CAA9490341.1"/>
    </source>
</evidence>
<sequence length="105" mass="11396">MLFFVRFDVTQPVNVSNKDLVETWIREAEAAVGALDAGAVAHLWKVAGQRVVFMVIDLPSAEDLDRVLGGLPIIREIGPGMKTEALPIYDYRTFAADLNAGTHGG</sequence>
<gene>
    <name evidence="2" type="ORF">AVDCRST_MAG67-1304</name>
</gene>
<feature type="domain" description="Muconolactone isomerase" evidence="1">
    <location>
        <begin position="1"/>
        <end position="75"/>
    </location>
</feature>
<dbReference type="InterPro" id="IPR011008">
    <property type="entry name" value="Dimeric_a/b-barrel"/>
</dbReference>
<dbReference type="AlphaFoldDB" id="A0A6J4SFC5"/>
<protein>
    <recommendedName>
        <fullName evidence="1">Muconolactone isomerase domain-containing protein</fullName>
    </recommendedName>
</protein>
<organism evidence="2">
    <name type="scientific">uncultured Solirubrobacteraceae bacterium</name>
    <dbReference type="NCBI Taxonomy" id="1162706"/>
    <lineage>
        <taxon>Bacteria</taxon>
        <taxon>Bacillati</taxon>
        <taxon>Actinomycetota</taxon>
        <taxon>Thermoleophilia</taxon>
        <taxon>Solirubrobacterales</taxon>
        <taxon>Solirubrobacteraceae</taxon>
        <taxon>environmental samples</taxon>
    </lineage>
</organism>
<proteinExistence type="predicted"/>
<name>A0A6J4SFC5_9ACTN</name>
<evidence type="ECO:0000259" key="1">
    <source>
        <dbReference type="Pfam" id="PF02426"/>
    </source>
</evidence>
<dbReference type="Pfam" id="PF02426">
    <property type="entry name" value="MIase"/>
    <property type="match status" value="1"/>
</dbReference>
<dbReference type="SUPFAM" id="SSF54909">
    <property type="entry name" value="Dimeric alpha+beta barrel"/>
    <property type="match status" value="1"/>
</dbReference>
<dbReference type="Gene3D" id="3.30.70.1060">
    <property type="entry name" value="Dimeric alpha+beta barrel"/>
    <property type="match status" value="1"/>
</dbReference>
<reference evidence="2" key="1">
    <citation type="submission" date="2020-02" db="EMBL/GenBank/DDBJ databases">
        <authorList>
            <person name="Meier V. D."/>
        </authorList>
    </citation>
    <scope>NUCLEOTIDE SEQUENCE</scope>
    <source>
        <strain evidence="2">AVDCRST_MAG67</strain>
    </source>
</reference>
<accession>A0A6J4SFC5</accession>
<dbReference type="InterPro" id="IPR026029">
    <property type="entry name" value="MLI_dom"/>
</dbReference>
<dbReference type="EMBL" id="CADCVQ010000062">
    <property type="protein sequence ID" value="CAA9490341.1"/>
    <property type="molecule type" value="Genomic_DNA"/>
</dbReference>